<dbReference type="InterPro" id="IPR025738">
    <property type="entry name" value="BatD"/>
</dbReference>
<dbReference type="Proteomes" id="UP000319627">
    <property type="component" value="Unassembled WGS sequence"/>
</dbReference>
<proteinExistence type="predicted"/>
<comment type="caution">
    <text evidence="5">The sequence shown here is derived from an EMBL/GenBank/DDBJ whole genome shotgun (WGS) entry which is preliminary data.</text>
</comment>
<feature type="signal peptide" evidence="3">
    <location>
        <begin position="1"/>
        <end position="27"/>
    </location>
</feature>
<evidence type="ECO:0000313" key="6">
    <source>
        <dbReference type="Proteomes" id="UP000319627"/>
    </source>
</evidence>
<gene>
    <name evidence="5" type="ORF">LX59_01847</name>
</gene>
<keyword evidence="6" id="KW-1185">Reference proteome</keyword>
<evidence type="ECO:0000256" key="2">
    <source>
        <dbReference type="SAM" id="Phobius"/>
    </source>
</evidence>
<evidence type="ECO:0000256" key="3">
    <source>
        <dbReference type="SAM" id="SignalP"/>
    </source>
</evidence>
<organism evidence="5 6">
    <name type="scientific">Azomonas agilis</name>
    <dbReference type="NCBI Taxonomy" id="116849"/>
    <lineage>
        <taxon>Bacteria</taxon>
        <taxon>Pseudomonadati</taxon>
        <taxon>Pseudomonadota</taxon>
        <taxon>Gammaproteobacteria</taxon>
        <taxon>Pseudomonadales</taxon>
        <taxon>Pseudomonadaceae</taxon>
        <taxon>Azomonas</taxon>
    </lineage>
</organism>
<protein>
    <submittedName>
        <fullName evidence="5">Oxygen tolerance protein BatD</fullName>
    </submittedName>
</protein>
<dbReference type="RefSeq" id="WP_144571557.1">
    <property type="nucleotide sequence ID" value="NZ_VLKG01000006.1"/>
</dbReference>
<feature type="region of interest" description="Disordered" evidence="1">
    <location>
        <begin position="27"/>
        <end position="48"/>
    </location>
</feature>
<feature type="transmembrane region" description="Helical" evidence="2">
    <location>
        <begin position="327"/>
        <end position="349"/>
    </location>
</feature>
<dbReference type="EMBL" id="VLKG01000006">
    <property type="protein sequence ID" value="TWH64906.1"/>
    <property type="molecule type" value="Genomic_DNA"/>
</dbReference>
<dbReference type="AlphaFoldDB" id="A0A562I270"/>
<keyword evidence="2" id="KW-1133">Transmembrane helix</keyword>
<reference evidence="5 6" key="1">
    <citation type="submission" date="2019-07" db="EMBL/GenBank/DDBJ databases">
        <title>Genomic Encyclopedia of Type Strains, Phase I: the one thousand microbial genomes (KMG-I) project.</title>
        <authorList>
            <person name="Kyrpides N."/>
        </authorList>
    </citation>
    <scope>NUCLEOTIDE SEQUENCE [LARGE SCALE GENOMIC DNA]</scope>
    <source>
        <strain evidence="5 6">DSM 375</strain>
    </source>
</reference>
<dbReference type="OrthoDB" id="5293418at2"/>
<dbReference type="Pfam" id="PF25607">
    <property type="entry name" value="DUF7939"/>
    <property type="match status" value="1"/>
</dbReference>
<keyword evidence="2" id="KW-0472">Membrane</keyword>
<evidence type="ECO:0000259" key="4">
    <source>
        <dbReference type="Pfam" id="PF25607"/>
    </source>
</evidence>
<keyword evidence="3" id="KW-0732">Signal</keyword>
<keyword evidence="2" id="KW-0812">Transmembrane</keyword>
<name>A0A562I270_9GAMM</name>
<evidence type="ECO:0000256" key="1">
    <source>
        <dbReference type="SAM" id="MobiDB-lite"/>
    </source>
</evidence>
<sequence length="464" mass="51761">MSSKNANILNSLLLTLILAISTDSSIAASPPETQDTKSSAAKHDTPQSPIWMERDLDLTSVYVQQQAILRVRVYHAIPLYDDSQLSPLRLDHAEIEPLGSAIASETLVNGQRYGMIETRYSIFPQEPGVLNIKAQTFTGTTPDSTRNTLQRIQLNSSDLKLIVRPKPTEYPAQAPWLPARHITLEEAWSPTQESQILGTAFSRRLRLQAQGLTAAQLPSLDTPELPGVRYYPDQPRLTNQVTEYGVLGAREMRSLLIPIRAGSFSTPATELIWWNTQEDRLERIQIPNRHWNIRDNNPVVAQTIVPPPTPQALATSKGSGLAENTQIWMWQLSTLLFACTSILGFGLWWRARHQPAISTRLISDEAPKQLLLEALRLACLRNDPQGSRQALDAWARQQPETLANMAARFSPLSEALNALNGALYSEAGQRWQGDALWEAINGLPPRLQEGQEQTQSTLPPLYPQ</sequence>
<dbReference type="PANTHER" id="PTHR40940:SF1">
    <property type="entry name" value="PROTEIN BATD"/>
    <property type="match status" value="1"/>
</dbReference>
<accession>A0A562I270</accession>
<feature type="domain" description="DUF7939" evidence="4">
    <location>
        <begin position="371"/>
        <end position="445"/>
    </location>
</feature>
<feature type="chain" id="PRO_5021899164" evidence="3">
    <location>
        <begin position="28"/>
        <end position="464"/>
    </location>
</feature>
<dbReference type="PANTHER" id="PTHR40940">
    <property type="entry name" value="PROTEIN BATD-RELATED"/>
    <property type="match status" value="1"/>
</dbReference>
<dbReference type="InterPro" id="IPR057699">
    <property type="entry name" value="DUF7939"/>
</dbReference>
<evidence type="ECO:0000313" key="5">
    <source>
        <dbReference type="EMBL" id="TWH64906.1"/>
    </source>
</evidence>